<reference evidence="3" key="2">
    <citation type="submission" date="2025-08" db="UniProtKB">
        <authorList>
            <consortium name="RefSeq"/>
        </authorList>
    </citation>
    <scope>IDENTIFICATION</scope>
</reference>
<feature type="compositionally biased region" description="Polar residues" evidence="1">
    <location>
        <begin position="27"/>
        <end position="37"/>
    </location>
</feature>
<dbReference type="InParanoid" id="A0A6J0TEN6"/>
<keyword evidence="2" id="KW-1185">Reference proteome</keyword>
<protein>
    <submittedName>
        <fullName evidence="3">Uncharacterized protein</fullName>
    </submittedName>
</protein>
<dbReference type="OrthoDB" id="9890799at2759"/>
<evidence type="ECO:0000313" key="3">
    <source>
        <dbReference type="RefSeq" id="XP_020646951.2"/>
    </source>
</evidence>
<dbReference type="AlphaFoldDB" id="A0A6J0TEN6"/>
<sequence>MSMALPCSSCCCCCPWISFPSREREPLNTQRSSQSHQGIERAHINKEKPLKMKRVSMPKIDTLFTNIAETFNKQQGDCVALREAIQGLKETFCCSPASSLSVCIEKIQQEHRACNVQVQMEGYRFWLAMRQKDVPEKLKWAQQQVGELNRATLGVISVETKLQEMIQSVLQSQDKLMEKVKAANPEYLDQIRVEGNLQENIQEMCLAQQFSKQYTEEAKNVLKEMSNSVGFTL</sequence>
<organism evidence="2 3">
    <name type="scientific">Pogona vitticeps</name>
    <name type="common">central bearded dragon</name>
    <dbReference type="NCBI Taxonomy" id="103695"/>
    <lineage>
        <taxon>Eukaryota</taxon>
        <taxon>Metazoa</taxon>
        <taxon>Chordata</taxon>
        <taxon>Craniata</taxon>
        <taxon>Vertebrata</taxon>
        <taxon>Euteleostomi</taxon>
        <taxon>Lepidosauria</taxon>
        <taxon>Squamata</taxon>
        <taxon>Bifurcata</taxon>
        <taxon>Unidentata</taxon>
        <taxon>Episquamata</taxon>
        <taxon>Toxicofera</taxon>
        <taxon>Iguania</taxon>
        <taxon>Acrodonta</taxon>
        <taxon>Agamidae</taxon>
        <taxon>Amphibolurinae</taxon>
        <taxon>Pogona</taxon>
    </lineage>
</organism>
<feature type="region of interest" description="Disordered" evidence="1">
    <location>
        <begin position="25"/>
        <end position="48"/>
    </location>
</feature>
<dbReference type="KEGG" id="pvt:110077808"/>
<dbReference type="Proteomes" id="UP001652642">
    <property type="component" value="Chromosome 2"/>
</dbReference>
<evidence type="ECO:0000313" key="2">
    <source>
        <dbReference type="Proteomes" id="UP001652642"/>
    </source>
</evidence>
<dbReference type="RefSeq" id="XP_020646951.2">
    <property type="nucleotide sequence ID" value="XM_020791292.2"/>
</dbReference>
<feature type="compositionally biased region" description="Basic and acidic residues" evidence="1">
    <location>
        <begin position="38"/>
        <end position="48"/>
    </location>
</feature>
<gene>
    <name evidence="3" type="primary">LOC110077808</name>
</gene>
<proteinExistence type="predicted"/>
<dbReference type="GeneID" id="110077808"/>
<accession>A0A6J0TEN6</accession>
<reference evidence="2" key="1">
    <citation type="submission" date="2025-05" db="UniProtKB">
        <authorList>
            <consortium name="RefSeq"/>
        </authorList>
    </citation>
    <scope>NUCLEOTIDE SEQUENCE [LARGE SCALE GENOMIC DNA]</scope>
</reference>
<evidence type="ECO:0000256" key="1">
    <source>
        <dbReference type="SAM" id="MobiDB-lite"/>
    </source>
</evidence>
<name>A0A6J0TEN6_9SAUR</name>